<comment type="caution">
    <text evidence="2">The sequence shown here is derived from an EMBL/GenBank/DDBJ whole genome shotgun (WGS) entry which is preliminary data.</text>
</comment>
<dbReference type="AlphaFoldDB" id="A0A139HJP7"/>
<feature type="region of interest" description="Disordered" evidence="1">
    <location>
        <begin position="236"/>
        <end position="285"/>
    </location>
</feature>
<evidence type="ECO:0000256" key="1">
    <source>
        <dbReference type="SAM" id="MobiDB-lite"/>
    </source>
</evidence>
<gene>
    <name evidence="2" type="ORF">AC579_1992</name>
</gene>
<sequence length="406" mass="45132">MEHANSRNMRRKKSVGLSDDEDNWSNISDQASRKRAQNRLAQRRHRQIVGEKLQMLEQLTAQQKHAQQVSLGSRPEDLGSQNMWTTSNGPGQDAGCAPPITKLVELGPNNTTMTAPPTGPATVNEDPFNQNTFLPDILPESMVATHSNPQSFPWGQGNTDEERAGSKTLQSYPTSLVGRGMTYPSANTHGTSDNCHSEICQNTSRFTCSTTQQSPPTNYFEAPSLNILGLQHISESGRLSSSSTQSAQRRSLVEASQPQRPWGSPSTTMSSKDMSSISDSSIDVPNSRGARIEGAIEAIRSFGFDSIDDLATQYYAGDLHDRPNILHRRRLSRRRGLIDLLRAIREDADNNWTEWEAAPYKDEIVRSVEKVLDDEICQFIKVHGNSNGSQEEKKGLFQNGVRQERH</sequence>
<organism evidence="2 3">
    <name type="scientific">Pseudocercospora musae</name>
    <dbReference type="NCBI Taxonomy" id="113226"/>
    <lineage>
        <taxon>Eukaryota</taxon>
        <taxon>Fungi</taxon>
        <taxon>Dikarya</taxon>
        <taxon>Ascomycota</taxon>
        <taxon>Pezizomycotina</taxon>
        <taxon>Dothideomycetes</taxon>
        <taxon>Dothideomycetidae</taxon>
        <taxon>Mycosphaerellales</taxon>
        <taxon>Mycosphaerellaceae</taxon>
        <taxon>Pseudocercospora</taxon>
    </lineage>
</organism>
<evidence type="ECO:0000313" key="2">
    <source>
        <dbReference type="EMBL" id="KXT02612.1"/>
    </source>
</evidence>
<name>A0A139HJP7_9PEZI</name>
<protein>
    <recommendedName>
        <fullName evidence="4">BZIP domain-containing protein</fullName>
    </recommendedName>
</protein>
<dbReference type="EMBL" id="LFZO01000621">
    <property type="protein sequence ID" value="KXT02612.1"/>
    <property type="molecule type" value="Genomic_DNA"/>
</dbReference>
<keyword evidence="3" id="KW-1185">Reference proteome</keyword>
<accession>A0A139HJP7</accession>
<dbReference type="Proteomes" id="UP000073492">
    <property type="component" value="Unassembled WGS sequence"/>
</dbReference>
<dbReference type="OrthoDB" id="194358at2759"/>
<feature type="region of interest" description="Disordered" evidence="1">
    <location>
        <begin position="387"/>
        <end position="406"/>
    </location>
</feature>
<dbReference type="CDD" id="cd14688">
    <property type="entry name" value="bZIP_YAP"/>
    <property type="match status" value="1"/>
</dbReference>
<dbReference type="STRING" id="113226.A0A139HJP7"/>
<evidence type="ECO:0008006" key="4">
    <source>
        <dbReference type="Google" id="ProtNLM"/>
    </source>
</evidence>
<proteinExistence type="predicted"/>
<evidence type="ECO:0000313" key="3">
    <source>
        <dbReference type="Proteomes" id="UP000073492"/>
    </source>
</evidence>
<feature type="compositionally biased region" description="Low complexity" evidence="1">
    <location>
        <begin position="236"/>
        <end position="250"/>
    </location>
</feature>
<feature type="region of interest" description="Disordered" evidence="1">
    <location>
        <begin position="1"/>
        <end position="43"/>
    </location>
</feature>
<feature type="compositionally biased region" description="Low complexity" evidence="1">
    <location>
        <begin position="264"/>
        <end position="282"/>
    </location>
</feature>
<feature type="compositionally biased region" description="Basic residues" evidence="1">
    <location>
        <begin position="33"/>
        <end position="43"/>
    </location>
</feature>
<reference evidence="2 3" key="1">
    <citation type="submission" date="2015-07" db="EMBL/GenBank/DDBJ databases">
        <title>Comparative genomics of the Sigatoka disease complex on banana suggests a link between parallel evolutionary changes in Pseudocercospora fijiensis and Pseudocercospora eumusae and increased virulence on the banana host.</title>
        <authorList>
            <person name="Chang T.-C."/>
            <person name="Salvucci A."/>
            <person name="Crous P.W."/>
            <person name="Stergiopoulos I."/>
        </authorList>
    </citation>
    <scope>NUCLEOTIDE SEQUENCE [LARGE SCALE GENOMIC DNA]</scope>
    <source>
        <strain evidence="2 3">CBS 116634</strain>
    </source>
</reference>